<dbReference type="Proteomes" id="UP000249794">
    <property type="component" value="Unassembled WGS sequence"/>
</dbReference>
<name>A0A2W4XDT0_9CYAN</name>
<proteinExistence type="predicted"/>
<reference evidence="3" key="1">
    <citation type="submission" date="2018-04" db="EMBL/GenBank/DDBJ databases">
        <authorList>
            <person name="Cornet L."/>
        </authorList>
    </citation>
    <scope>NUCLEOTIDE SEQUENCE [LARGE SCALE GENOMIC DNA]</scope>
</reference>
<dbReference type="NCBIfam" id="NF038123">
    <property type="entry name" value="NF038123_dom"/>
    <property type="match status" value="1"/>
</dbReference>
<evidence type="ECO:0000313" key="2">
    <source>
        <dbReference type="EMBL" id="PZO55306.1"/>
    </source>
</evidence>
<dbReference type="EMBL" id="QBMP01000099">
    <property type="protein sequence ID" value="PZO55306.1"/>
    <property type="molecule type" value="Genomic_DNA"/>
</dbReference>
<feature type="signal peptide" evidence="1">
    <location>
        <begin position="1"/>
        <end position="22"/>
    </location>
</feature>
<evidence type="ECO:0000256" key="1">
    <source>
        <dbReference type="SAM" id="SignalP"/>
    </source>
</evidence>
<keyword evidence="1" id="KW-0732">Signal</keyword>
<dbReference type="InterPro" id="IPR038678">
    <property type="entry name" value="Spondin_N_sf"/>
</dbReference>
<dbReference type="InterPro" id="IPR009465">
    <property type="entry name" value="Spondin_N"/>
</dbReference>
<sequence length="274" mass="28458">MLPAIASTVAATATLVSTLAFAPIAQAATLRITLDSLSPTNGTALTPTWFGFHDGSFDLYNRGEAATLGLERLAEDGTIDDINAEFLANGGGTVQGALFGPTAPPILPGESTSILIDVDASAVSSRYFSYAAMLLPSNDFFIANGNPLAFRIFDDAGRFLGADFTVTGQQVLDSGTEVNDELFETTAFLGQSVPNTGTTEGGTVQLAGGFIPGGRILSEPRFANADFTAPGYQVARFRVELVNDPAASVPEPGVVVALLAVGGLMLGYRQQQQA</sequence>
<accession>A0A2W4XDT0</accession>
<dbReference type="AlphaFoldDB" id="A0A2W4XDT0"/>
<evidence type="ECO:0000313" key="3">
    <source>
        <dbReference type="Proteomes" id="UP000249794"/>
    </source>
</evidence>
<protein>
    <submittedName>
        <fullName evidence="2">PEP-CTERM sorting domain-containing protein</fullName>
    </submittedName>
</protein>
<gene>
    <name evidence="2" type="ORF">DCF15_10760</name>
</gene>
<dbReference type="Gene3D" id="2.60.40.2130">
    <property type="entry name" value="F-spondin domain"/>
    <property type="match status" value="1"/>
</dbReference>
<feature type="chain" id="PRO_5015878643" evidence="1">
    <location>
        <begin position="23"/>
        <end position="274"/>
    </location>
</feature>
<organism evidence="2 3">
    <name type="scientific">Phormidesmis priestleyi</name>
    <dbReference type="NCBI Taxonomy" id="268141"/>
    <lineage>
        <taxon>Bacteria</taxon>
        <taxon>Bacillati</taxon>
        <taxon>Cyanobacteriota</taxon>
        <taxon>Cyanophyceae</taxon>
        <taxon>Leptolyngbyales</taxon>
        <taxon>Leptolyngbyaceae</taxon>
        <taxon>Phormidesmis</taxon>
    </lineage>
</organism>
<comment type="caution">
    <text evidence="2">The sequence shown here is derived from an EMBL/GenBank/DDBJ whole genome shotgun (WGS) entry which is preliminary data.</text>
</comment>
<reference evidence="2 3" key="2">
    <citation type="submission" date="2018-06" db="EMBL/GenBank/DDBJ databases">
        <title>Metagenomic assembly of (sub)arctic Cyanobacteria and their associated microbiome from non-axenic cultures.</title>
        <authorList>
            <person name="Baurain D."/>
        </authorList>
    </citation>
    <scope>NUCLEOTIDE SEQUENCE [LARGE SCALE GENOMIC DNA]</scope>
    <source>
        <strain evidence="2">ULC027bin1</strain>
    </source>
</reference>